<dbReference type="AlphaFoldDB" id="A0A0E9NHV2"/>
<feature type="domain" description="MPN" evidence="5">
    <location>
        <begin position="28"/>
        <end position="165"/>
    </location>
</feature>
<dbReference type="RefSeq" id="XP_019024164.1">
    <property type="nucleotide sequence ID" value="XM_019166091.1"/>
</dbReference>
<comment type="subunit">
    <text evidence="4">Component of the eukaryotic translation initiation factor 3 (eIF-3) complex.</text>
</comment>
<dbReference type="InterPro" id="IPR050242">
    <property type="entry name" value="JAMM_MPN+_peptidase_M67A"/>
</dbReference>
<dbReference type="InterPro" id="IPR045810">
    <property type="entry name" value="eIF3h_C"/>
</dbReference>
<comment type="subcellular location">
    <subcellularLocation>
        <location evidence="4">Cytoplasm</location>
    </subcellularLocation>
</comment>
<evidence type="ECO:0000256" key="2">
    <source>
        <dbReference type="ARBA" id="ARBA00022540"/>
    </source>
</evidence>
<comment type="similarity">
    <text evidence="4">Belongs to the eIF-3 subunit H family.</text>
</comment>
<dbReference type="Pfam" id="PF19445">
    <property type="entry name" value="eIF3h_C"/>
    <property type="match status" value="1"/>
</dbReference>
<dbReference type="GO" id="GO:0033290">
    <property type="term" value="C:eukaryotic 48S preinitiation complex"/>
    <property type="evidence" value="ECO:0007669"/>
    <property type="project" value="UniProtKB-UniRule"/>
</dbReference>
<dbReference type="PANTHER" id="PTHR10410">
    <property type="entry name" value="EUKARYOTIC TRANSLATION INITIATION FACTOR 3 -RELATED"/>
    <property type="match status" value="1"/>
</dbReference>
<proteinExistence type="inferred from homology"/>
<sequence>MVAPSEPLPAPSVTAALDVEGSAPLRLIQVDALVVMKIIKHSQSFFPSPVTGQLLGLDVNGVLEVTSSFPFPSAGADGKAATATGGAGGARYQAEMMRCLREVNVDNNTVGWYQSAYLGSFLNSQVVEAQFAYQKTLSEKSVVLVHDVSGGARSMLRAFRLSKGFVQSYKEGKFTEESLARNGVTHRSILEELPLEIKNSHLLTTLLHSAPLDPEAGLSLTAPLTPNLDSVLDLVIDPYLEKNLEFLLEAVDEYQSETSNLQYHQRALAREQSRINTWLSRRRAENLQRSSSGQPPLDEDWKKTGMFKVPQEPSRLEGLLVSAQIEQYCGQVSGRAGGVLGRMYGVREGVGRSEP</sequence>
<comment type="function">
    <text evidence="4">Component of the eukaryotic translation initiation factor 3 (eIF-3) complex, which is involved in protein synthesis of a specialized repertoire of mRNAs and, together with other initiation factors, stimulates binding of mRNA and methionyl-tRNAi to the 40S ribosome. The eIF-3 complex specifically targets and initiates translation of a subset of mRNAs involved in cell proliferation.</text>
</comment>
<dbReference type="GO" id="GO:0001732">
    <property type="term" value="P:formation of cytoplasmic translation initiation complex"/>
    <property type="evidence" value="ECO:0007669"/>
    <property type="project" value="UniProtKB-UniRule"/>
</dbReference>
<dbReference type="InterPro" id="IPR027524">
    <property type="entry name" value="eIF3h"/>
</dbReference>
<evidence type="ECO:0000313" key="7">
    <source>
        <dbReference type="Proteomes" id="UP000033140"/>
    </source>
</evidence>
<keyword evidence="3 4" id="KW-0648">Protein biosynthesis</keyword>
<dbReference type="Pfam" id="PF01398">
    <property type="entry name" value="JAB"/>
    <property type="match status" value="1"/>
</dbReference>
<protein>
    <recommendedName>
        <fullName evidence="4">Eukaryotic translation initiation factor 3 subunit H</fullName>
        <shortName evidence="4">eIF3h</shortName>
    </recommendedName>
</protein>
<dbReference type="OrthoDB" id="10265695at2759"/>
<dbReference type="CDD" id="cd08065">
    <property type="entry name" value="MPN_eIF3h"/>
    <property type="match status" value="1"/>
</dbReference>
<dbReference type="GO" id="GO:0016282">
    <property type="term" value="C:eukaryotic 43S preinitiation complex"/>
    <property type="evidence" value="ECO:0007669"/>
    <property type="project" value="UniProtKB-UniRule"/>
</dbReference>
<gene>
    <name evidence="6" type="ORF">G7K_3146-t1</name>
</gene>
<evidence type="ECO:0000256" key="3">
    <source>
        <dbReference type="ARBA" id="ARBA00022917"/>
    </source>
</evidence>
<organism evidence="6 7">
    <name type="scientific">Saitoella complicata (strain BCRC 22490 / CBS 7301 / JCM 7358 / NBRC 10748 / NRRL Y-17804)</name>
    <dbReference type="NCBI Taxonomy" id="698492"/>
    <lineage>
        <taxon>Eukaryota</taxon>
        <taxon>Fungi</taxon>
        <taxon>Dikarya</taxon>
        <taxon>Ascomycota</taxon>
        <taxon>Taphrinomycotina</taxon>
        <taxon>Taphrinomycotina incertae sedis</taxon>
        <taxon>Saitoella</taxon>
    </lineage>
</organism>
<keyword evidence="2 4" id="KW-0396">Initiation factor</keyword>
<dbReference type="OMA" id="WYQSTYF"/>
<dbReference type="SMART" id="SM00232">
    <property type="entry name" value="JAB_MPN"/>
    <property type="match status" value="1"/>
</dbReference>
<evidence type="ECO:0000256" key="4">
    <source>
        <dbReference type="HAMAP-Rule" id="MF_03007"/>
    </source>
</evidence>
<dbReference type="InterPro" id="IPR037518">
    <property type="entry name" value="MPN"/>
</dbReference>
<dbReference type="EMBL" id="BACD03000019">
    <property type="protein sequence ID" value="GAO48985.1"/>
    <property type="molecule type" value="Genomic_DNA"/>
</dbReference>
<comment type="caution">
    <text evidence="6">The sequence shown here is derived from an EMBL/GenBank/DDBJ whole genome shotgun (WGS) entry which is preliminary data.</text>
</comment>
<keyword evidence="7" id="KW-1185">Reference proteome</keyword>
<dbReference type="Gene3D" id="3.40.140.10">
    <property type="entry name" value="Cytidine Deaminase, domain 2"/>
    <property type="match status" value="1"/>
</dbReference>
<name>A0A0E9NHV2_SAICN</name>
<dbReference type="GO" id="GO:0008237">
    <property type="term" value="F:metallopeptidase activity"/>
    <property type="evidence" value="ECO:0007669"/>
    <property type="project" value="InterPro"/>
</dbReference>
<accession>A0A0E9NHV2</accession>
<dbReference type="STRING" id="698492.A0A0E9NHV2"/>
<dbReference type="GO" id="GO:0005852">
    <property type="term" value="C:eukaryotic translation initiation factor 3 complex"/>
    <property type="evidence" value="ECO:0007669"/>
    <property type="project" value="UniProtKB-UniRule"/>
</dbReference>
<evidence type="ECO:0000256" key="1">
    <source>
        <dbReference type="ARBA" id="ARBA00022490"/>
    </source>
</evidence>
<evidence type="ECO:0000313" key="6">
    <source>
        <dbReference type="EMBL" id="GAO48985.1"/>
    </source>
</evidence>
<dbReference type="InterPro" id="IPR000555">
    <property type="entry name" value="JAMM/MPN+_dom"/>
</dbReference>
<reference evidence="6 7" key="3">
    <citation type="journal article" date="2015" name="Genome Announc.">
        <title>Draft Genome Sequence of the Archiascomycetous Yeast Saitoella complicata.</title>
        <authorList>
            <person name="Yamauchi K."/>
            <person name="Kondo S."/>
            <person name="Hamamoto M."/>
            <person name="Takahashi Y."/>
            <person name="Ogura Y."/>
            <person name="Hayashi T."/>
            <person name="Nishida H."/>
        </authorList>
    </citation>
    <scope>NUCLEOTIDE SEQUENCE [LARGE SCALE GENOMIC DNA]</scope>
    <source>
        <strain evidence="6 7">NRRL Y-17804</strain>
    </source>
</reference>
<keyword evidence="1 4" id="KW-0963">Cytoplasm</keyword>
<dbReference type="HAMAP" id="MF_03007">
    <property type="entry name" value="eIF3h"/>
    <property type="match status" value="1"/>
</dbReference>
<evidence type="ECO:0000259" key="5">
    <source>
        <dbReference type="PROSITE" id="PS50249"/>
    </source>
</evidence>
<reference evidence="6 7" key="1">
    <citation type="journal article" date="2011" name="J. Gen. Appl. Microbiol.">
        <title>Draft genome sequencing of the enigmatic yeast Saitoella complicata.</title>
        <authorList>
            <person name="Nishida H."/>
            <person name="Hamamoto M."/>
            <person name="Sugiyama J."/>
        </authorList>
    </citation>
    <scope>NUCLEOTIDE SEQUENCE [LARGE SCALE GENOMIC DNA]</scope>
    <source>
        <strain evidence="6 7">NRRL Y-17804</strain>
    </source>
</reference>
<dbReference type="PROSITE" id="PS50249">
    <property type="entry name" value="MPN"/>
    <property type="match status" value="1"/>
</dbReference>
<dbReference type="Proteomes" id="UP000033140">
    <property type="component" value="Unassembled WGS sequence"/>
</dbReference>
<reference evidence="6 7" key="2">
    <citation type="journal article" date="2014" name="J. Gen. Appl. Microbiol.">
        <title>The early diverging ascomycetous budding yeast Saitoella complicata has three histone deacetylases belonging to the Clr6, Hos2, and Rpd3 lineages.</title>
        <authorList>
            <person name="Nishida H."/>
            <person name="Matsumoto T."/>
            <person name="Kondo S."/>
            <person name="Hamamoto M."/>
            <person name="Yoshikawa H."/>
        </authorList>
    </citation>
    <scope>NUCLEOTIDE SEQUENCE [LARGE SCALE GENOMIC DNA]</scope>
    <source>
        <strain evidence="6 7">NRRL Y-17804</strain>
    </source>
</reference>
<dbReference type="GO" id="GO:0003743">
    <property type="term" value="F:translation initiation factor activity"/>
    <property type="evidence" value="ECO:0007669"/>
    <property type="project" value="UniProtKB-UniRule"/>
</dbReference>